<protein>
    <recommendedName>
        <fullName evidence="8">Intraflagellar transport protein 20</fullName>
    </recommendedName>
</protein>
<evidence type="ECO:0000256" key="3">
    <source>
        <dbReference type="ARBA" id="ARBA00023273"/>
    </source>
</evidence>
<feature type="coiled-coil region" evidence="4">
    <location>
        <begin position="78"/>
        <end position="123"/>
    </location>
</feature>
<dbReference type="PANTHER" id="PTHR31978">
    <property type="entry name" value="INTRAFLAGELLAR TRANSPORT PROTEIN 20 HOMOLOG"/>
    <property type="match status" value="1"/>
</dbReference>
<dbReference type="Proteomes" id="UP000092461">
    <property type="component" value="Unassembled WGS sequence"/>
</dbReference>
<evidence type="ECO:0000256" key="1">
    <source>
        <dbReference type="ARBA" id="ARBA00004138"/>
    </source>
</evidence>
<dbReference type="GO" id="GO:0005813">
    <property type="term" value="C:centrosome"/>
    <property type="evidence" value="ECO:0007669"/>
    <property type="project" value="TreeGrafter"/>
</dbReference>
<dbReference type="VEuPathDB" id="VectorBase:LLOJ004455"/>
<dbReference type="GO" id="GO:0036064">
    <property type="term" value="C:ciliary basal body"/>
    <property type="evidence" value="ECO:0007669"/>
    <property type="project" value="TreeGrafter"/>
</dbReference>
<dbReference type="EMBL" id="AJWK01013975">
    <property type="status" value="NOT_ANNOTATED_CDS"/>
    <property type="molecule type" value="Genomic_DNA"/>
</dbReference>
<dbReference type="GO" id="GO:0005737">
    <property type="term" value="C:cytoplasm"/>
    <property type="evidence" value="ECO:0007669"/>
    <property type="project" value="TreeGrafter"/>
</dbReference>
<comment type="subcellular location">
    <subcellularLocation>
        <location evidence="1">Cell projection</location>
        <location evidence="1">Cilium</location>
    </subcellularLocation>
</comment>
<name>A0A1B0CJ22_LUTLO</name>
<dbReference type="VEuPathDB" id="VectorBase:LLONM1_010706"/>
<reference evidence="5" key="2">
    <citation type="journal article" date="2020" name="BMC">
        <title>Leishmania infection induces a limited differential gene expression in the sand fly midgut.</title>
        <authorList>
            <person name="Coutinho-Abreu I.V."/>
            <person name="Serafim T.D."/>
            <person name="Meneses C."/>
            <person name="Kamhawi S."/>
            <person name="Oliveira F."/>
            <person name="Valenzuela J.G."/>
        </authorList>
    </citation>
    <scope>NUCLEOTIDE SEQUENCE</scope>
    <source>
        <strain evidence="5">Jacobina</strain>
        <tissue evidence="5">Midgut</tissue>
    </source>
</reference>
<dbReference type="GO" id="GO:0061512">
    <property type="term" value="P:protein localization to cilium"/>
    <property type="evidence" value="ECO:0007669"/>
    <property type="project" value="TreeGrafter"/>
</dbReference>
<evidence type="ECO:0000313" key="6">
    <source>
        <dbReference type="EnsemblMetazoa" id="LLOJ004455-PA"/>
    </source>
</evidence>
<evidence type="ECO:0000313" key="5">
    <source>
        <dbReference type="EMBL" id="MBC1172797.1"/>
    </source>
</evidence>
<dbReference type="InterPro" id="IPR028172">
    <property type="entry name" value="FT20"/>
</dbReference>
<accession>A0A1B0CJ22</accession>
<dbReference type="PANTHER" id="PTHR31978:SF1">
    <property type="entry name" value="INTRAFLAGELLAR TRANSPORT PROTEIN 20 HOMOLOG"/>
    <property type="match status" value="1"/>
</dbReference>
<dbReference type="EMBL" id="GITU01004094">
    <property type="protein sequence ID" value="MBC1172797.1"/>
    <property type="molecule type" value="Transcribed_RNA"/>
</dbReference>
<reference evidence="6" key="3">
    <citation type="submission" date="2020-05" db="UniProtKB">
        <authorList>
            <consortium name="EnsemblMetazoa"/>
        </authorList>
    </citation>
    <scope>IDENTIFICATION</scope>
    <source>
        <strain evidence="6">Jacobina</strain>
    </source>
</reference>
<evidence type="ECO:0000313" key="7">
    <source>
        <dbReference type="Proteomes" id="UP000092461"/>
    </source>
</evidence>
<dbReference type="GO" id="GO:0097546">
    <property type="term" value="C:ciliary base"/>
    <property type="evidence" value="ECO:0007669"/>
    <property type="project" value="TreeGrafter"/>
</dbReference>
<keyword evidence="2 4" id="KW-0175">Coiled coil</keyword>
<sequence>MSEELAKVGLYIDDLYLLRVIEPEIANETNDLKHDCTTYSDKLQEFQTLIQSFLRVTDEFGAEVEKEKIRTIGIQNLVKNLSKQRESEQQQIQAEIIEKSLELERLKIELQHLQRIESEQQEIMDNFYQTQ</sequence>
<dbReference type="GO" id="GO:0060271">
    <property type="term" value="P:cilium assembly"/>
    <property type="evidence" value="ECO:0007669"/>
    <property type="project" value="TreeGrafter"/>
</dbReference>
<organism evidence="6 7">
    <name type="scientific">Lutzomyia longipalpis</name>
    <name type="common">Sand fly</name>
    <dbReference type="NCBI Taxonomy" id="7200"/>
    <lineage>
        <taxon>Eukaryota</taxon>
        <taxon>Metazoa</taxon>
        <taxon>Ecdysozoa</taxon>
        <taxon>Arthropoda</taxon>
        <taxon>Hexapoda</taxon>
        <taxon>Insecta</taxon>
        <taxon>Pterygota</taxon>
        <taxon>Neoptera</taxon>
        <taxon>Endopterygota</taxon>
        <taxon>Diptera</taxon>
        <taxon>Nematocera</taxon>
        <taxon>Psychodoidea</taxon>
        <taxon>Psychodidae</taxon>
        <taxon>Lutzomyia</taxon>
        <taxon>Lutzomyia</taxon>
    </lineage>
</organism>
<dbReference type="EnsemblMetazoa" id="LLOJ004455-RA">
    <property type="protein sequence ID" value="LLOJ004455-PA"/>
    <property type="gene ID" value="LLOJ004455"/>
</dbReference>
<dbReference type="AlphaFoldDB" id="A0A1B0CJ22"/>
<evidence type="ECO:0008006" key="8">
    <source>
        <dbReference type="Google" id="ProtNLM"/>
    </source>
</evidence>
<proteinExistence type="predicted"/>
<dbReference type="GO" id="GO:0097730">
    <property type="term" value="C:non-motile cilium"/>
    <property type="evidence" value="ECO:0007669"/>
    <property type="project" value="TreeGrafter"/>
</dbReference>
<reference evidence="7" key="1">
    <citation type="submission" date="2012-05" db="EMBL/GenBank/DDBJ databases">
        <title>Whole Genome Assembly of Lutzomyia longipalpis.</title>
        <authorList>
            <person name="Richards S."/>
            <person name="Qu C."/>
            <person name="Dillon R."/>
            <person name="Worley K."/>
            <person name="Scherer S."/>
            <person name="Batterton M."/>
            <person name="Taylor A."/>
            <person name="Hawes A."/>
            <person name="Hernandez B."/>
            <person name="Kovar C."/>
            <person name="Mandapat C."/>
            <person name="Pham C."/>
            <person name="Qu C."/>
            <person name="Jing C."/>
            <person name="Bess C."/>
            <person name="Bandaranaike D."/>
            <person name="Ngo D."/>
            <person name="Ongeri F."/>
            <person name="Arias F."/>
            <person name="Lara F."/>
            <person name="Weissenberger G."/>
            <person name="Kamau G."/>
            <person name="Han H."/>
            <person name="Shen H."/>
            <person name="Dinh H."/>
            <person name="Khalil I."/>
            <person name="Jones J."/>
            <person name="Shafer J."/>
            <person name="Jayaseelan J."/>
            <person name="Quiroz J."/>
            <person name="Blankenburg K."/>
            <person name="Nguyen L."/>
            <person name="Jackson L."/>
            <person name="Francisco L."/>
            <person name="Tang L.-Y."/>
            <person name="Pu L.-L."/>
            <person name="Perales L."/>
            <person name="Lorensuhewa L."/>
            <person name="Munidasa M."/>
            <person name="Coyle M."/>
            <person name="Taylor M."/>
            <person name="Puazo M."/>
            <person name="Firestine M."/>
            <person name="Scheel M."/>
            <person name="Javaid M."/>
            <person name="Wang M."/>
            <person name="Li M."/>
            <person name="Tabassum N."/>
            <person name="Saada N."/>
            <person name="Osuji N."/>
            <person name="Aqrawi P."/>
            <person name="Fu Q."/>
            <person name="Thornton R."/>
            <person name="Raj R."/>
            <person name="Goodspeed R."/>
            <person name="Mata R."/>
            <person name="Najjar R."/>
            <person name="Gubbala S."/>
            <person name="Lee S."/>
            <person name="Denson S."/>
            <person name="Patil S."/>
            <person name="Macmil S."/>
            <person name="Qi S."/>
            <person name="Matskevitch T."/>
            <person name="Palculict T."/>
            <person name="Mathew T."/>
            <person name="Vee V."/>
            <person name="Velamala V."/>
            <person name="Korchina V."/>
            <person name="Cai W."/>
            <person name="Liu W."/>
            <person name="Dai W."/>
            <person name="Zou X."/>
            <person name="Zhu Y."/>
            <person name="Zhang Y."/>
            <person name="Wu Y.-Q."/>
            <person name="Xin Y."/>
            <person name="Nazarath L."/>
            <person name="Kovar C."/>
            <person name="Han Y."/>
            <person name="Muzny D."/>
            <person name="Gibbs R."/>
        </authorList>
    </citation>
    <scope>NUCLEOTIDE SEQUENCE [LARGE SCALE GENOMIC DNA]</scope>
    <source>
        <strain evidence="7">Jacobina</strain>
    </source>
</reference>
<keyword evidence="7" id="KW-1185">Reference proteome</keyword>
<evidence type="ECO:0000256" key="2">
    <source>
        <dbReference type="ARBA" id="ARBA00023054"/>
    </source>
</evidence>
<keyword evidence="3" id="KW-0966">Cell projection</keyword>
<dbReference type="Pfam" id="PF14931">
    <property type="entry name" value="IFT20"/>
    <property type="match status" value="1"/>
</dbReference>
<dbReference type="GO" id="GO:0030990">
    <property type="term" value="C:intraciliary transport particle"/>
    <property type="evidence" value="ECO:0007669"/>
    <property type="project" value="TreeGrafter"/>
</dbReference>
<evidence type="ECO:0000256" key="4">
    <source>
        <dbReference type="SAM" id="Coils"/>
    </source>
</evidence>